<evidence type="ECO:0000256" key="7">
    <source>
        <dbReference type="ARBA" id="ARBA00023004"/>
    </source>
</evidence>
<dbReference type="EMBL" id="ML179046">
    <property type="protein sequence ID" value="THV05906.1"/>
    <property type="molecule type" value="Genomic_DNA"/>
</dbReference>
<dbReference type="Pfam" id="PF21105">
    <property type="entry name" value="DyP_N"/>
    <property type="match status" value="1"/>
</dbReference>
<comment type="cofactor">
    <cofactor evidence="1">
        <name>heme b</name>
        <dbReference type="ChEBI" id="CHEBI:60344"/>
    </cofactor>
</comment>
<evidence type="ECO:0000256" key="5">
    <source>
        <dbReference type="ARBA" id="ARBA00022729"/>
    </source>
</evidence>
<protein>
    <submittedName>
        <fullName evidence="12">Dyp-type peroxidase</fullName>
    </submittedName>
</protein>
<dbReference type="Pfam" id="PF20628">
    <property type="entry name" value="Dyp_perox_C"/>
    <property type="match status" value="1"/>
</dbReference>
<dbReference type="AlphaFoldDB" id="A0A4V6T5Q0"/>
<evidence type="ECO:0000256" key="1">
    <source>
        <dbReference type="ARBA" id="ARBA00001970"/>
    </source>
</evidence>
<evidence type="ECO:0000259" key="11">
    <source>
        <dbReference type="Pfam" id="PF21105"/>
    </source>
</evidence>
<evidence type="ECO:0000256" key="9">
    <source>
        <dbReference type="SAM" id="MobiDB-lite"/>
    </source>
</evidence>
<evidence type="ECO:0000313" key="12">
    <source>
        <dbReference type="EMBL" id="THV05906.1"/>
    </source>
</evidence>
<evidence type="ECO:0000256" key="6">
    <source>
        <dbReference type="ARBA" id="ARBA00023002"/>
    </source>
</evidence>
<accession>A0A4V6T5Q0</accession>
<dbReference type="InterPro" id="IPR006314">
    <property type="entry name" value="Dyp_peroxidase"/>
</dbReference>
<dbReference type="GO" id="GO:0005829">
    <property type="term" value="C:cytosol"/>
    <property type="evidence" value="ECO:0007669"/>
    <property type="project" value="TreeGrafter"/>
</dbReference>
<dbReference type="InterPro" id="IPR011008">
    <property type="entry name" value="Dimeric_a/b-barrel"/>
</dbReference>
<dbReference type="GO" id="GO:0020037">
    <property type="term" value="F:heme binding"/>
    <property type="evidence" value="ECO:0007669"/>
    <property type="project" value="InterPro"/>
</dbReference>
<evidence type="ECO:0000313" key="13">
    <source>
        <dbReference type="Proteomes" id="UP000297245"/>
    </source>
</evidence>
<dbReference type="PROSITE" id="PS51404">
    <property type="entry name" value="DYP_PEROXIDASE"/>
    <property type="match status" value="1"/>
</dbReference>
<evidence type="ECO:0000256" key="2">
    <source>
        <dbReference type="ARBA" id="ARBA00022559"/>
    </source>
</evidence>
<keyword evidence="3" id="KW-0349">Heme</keyword>
<organism evidence="12 13">
    <name type="scientific">Dendrothele bispora (strain CBS 962.96)</name>
    <dbReference type="NCBI Taxonomy" id="1314807"/>
    <lineage>
        <taxon>Eukaryota</taxon>
        <taxon>Fungi</taxon>
        <taxon>Dikarya</taxon>
        <taxon>Basidiomycota</taxon>
        <taxon>Agaricomycotina</taxon>
        <taxon>Agaricomycetes</taxon>
        <taxon>Agaricomycetidae</taxon>
        <taxon>Agaricales</taxon>
        <taxon>Agaricales incertae sedis</taxon>
        <taxon>Dendrothele</taxon>
    </lineage>
</organism>
<dbReference type="InterPro" id="IPR049509">
    <property type="entry name" value="DyP_N"/>
</dbReference>
<reference evidence="12 13" key="1">
    <citation type="journal article" date="2019" name="Nat. Ecol. Evol.">
        <title>Megaphylogeny resolves global patterns of mushroom evolution.</title>
        <authorList>
            <person name="Varga T."/>
            <person name="Krizsan K."/>
            <person name="Foldi C."/>
            <person name="Dima B."/>
            <person name="Sanchez-Garcia M."/>
            <person name="Sanchez-Ramirez S."/>
            <person name="Szollosi G.J."/>
            <person name="Szarkandi J.G."/>
            <person name="Papp V."/>
            <person name="Albert L."/>
            <person name="Andreopoulos W."/>
            <person name="Angelini C."/>
            <person name="Antonin V."/>
            <person name="Barry K.W."/>
            <person name="Bougher N.L."/>
            <person name="Buchanan P."/>
            <person name="Buyck B."/>
            <person name="Bense V."/>
            <person name="Catcheside P."/>
            <person name="Chovatia M."/>
            <person name="Cooper J."/>
            <person name="Damon W."/>
            <person name="Desjardin D."/>
            <person name="Finy P."/>
            <person name="Geml J."/>
            <person name="Haridas S."/>
            <person name="Hughes K."/>
            <person name="Justo A."/>
            <person name="Karasinski D."/>
            <person name="Kautmanova I."/>
            <person name="Kiss B."/>
            <person name="Kocsube S."/>
            <person name="Kotiranta H."/>
            <person name="LaButti K.M."/>
            <person name="Lechner B.E."/>
            <person name="Liimatainen K."/>
            <person name="Lipzen A."/>
            <person name="Lukacs Z."/>
            <person name="Mihaltcheva S."/>
            <person name="Morgado L.N."/>
            <person name="Niskanen T."/>
            <person name="Noordeloos M.E."/>
            <person name="Ohm R.A."/>
            <person name="Ortiz-Santana B."/>
            <person name="Ovrebo C."/>
            <person name="Racz N."/>
            <person name="Riley R."/>
            <person name="Savchenko A."/>
            <person name="Shiryaev A."/>
            <person name="Soop K."/>
            <person name="Spirin V."/>
            <person name="Szebenyi C."/>
            <person name="Tomsovsky M."/>
            <person name="Tulloss R.E."/>
            <person name="Uehling J."/>
            <person name="Grigoriev I.V."/>
            <person name="Vagvolgyi C."/>
            <person name="Papp T."/>
            <person name="Martin F.M."/>
            <person name="Miettinen O."/>
            <person name="Hibbett D.S."/>
            <person name="Nagy L.G."/>
        </authorList>
    </citation>
    <scope>NUCLEOTIDE SEQUENCE [LARGE SCALE GENOMIC DNA]</scope>
    <source>
        <strain evidence="12 13">CBS 962.96</strain>
    </source>
</reference>
<dbReference type="OrthoDB" id="3207336at2759"/>
<keyword evidence="6" id="KW-0560">Oxidoreductase</keyword>
<comment type="similarity">
    <text evidence="8">Belongs to the DyP-type peroxidase family.</text>
</comment>
<evidence type="ECO:0000256" key="3">
    <source>
        <dbReference type="ARBA" id="ARBA00022617"/>
    </source>
</evidence>
<evidence type="ECO:0000256" key="4">
    <source>
        <dbReference type="ARBA" id="ARBA00022723"/>
    </source>
</evidence>
<evidence type="ECO:0000256" key="8">
    <source>
        <dbReference type="ARBA" id="ARBA00025737"/>
    </source>
</evidence>
<keyword evidence="7" id="KW-0408">Iron</keyword>
<feature type="region of interest" description="Disordered" evidence="9">
    <location>
        <begin position="274"/>
        <end position="324"/>
    </location>
</feature>
<sequence>MSTASLDLNNIQGDILVGIPKKTQTYFFFEIQGDPSLFRKALVDIVPLIKNASQAQKDRDAIKEHKHKGDGTLLHMTGTQIAFSHAGLEKVCNTDPSADPFIEGQFKDAKNIGDAGTDSGTKFVPAWDPAFGDANIDGVIFVGGDSHQSVNHELQKIKLILGPSVKEAIHIRGDTRPGKESGHEHFGFLDGISNPTITGFNDKNAPPGPKAVNASVLLTGQDSKSSPVFVDGSFLAFRYLFQLVPEFNQFLKENPIKGDSELLGARMVGRWKSGAPIDLTPTHDNPELGKDPKRNNNFFYSGELKKGDQTRCPYSAHTRKTNPRADFTEHDREDALNERRIMRRGIQFGPEVTEEEAKHHRSLHGRGLLFVCYQSDLTKGFQFIQQSWANAPDFLDLAVDSNLKKIEPGLDSIIGQNADQARGVVGTDPAKPDGSISIPRFIVPRGGEYFFSPSISALRDVIALGVNIG</sequence>
<feature type="domain" description="Dyp-type peroxidase C-terminal" evidence="10">
    <location>
        <begin position="218"/>
        <end position="390"/>
    </location>
</feature>
<keyword evidence="4" id="KW-0479">Metal-binding</keyword>
<dbReference type="InterPro" id="IPR048328">
    <property type="entry name" value="Dyp_perox_C"/>
</dbReference>
<dbReference type="PANTHER" id="PTHR30521">
    <property type="entry name" value="DEFERROCHELATASE/PEROXIDASE"/>
    <property type="match status" value="1"/>
</dbReference>
<dbReference type="SUPFAM" id="SSF54909">
    <property type="entry name" value="Dimeric alpha+beta barrel"/>
    <property type="match status" value="1"/>
</dbReference>
<evidence type="ECO:0000259" key="10">
    <source>
        <dbReference type="Pfam" id="PF20628"/>
    </source>
</evidence>
<feature type="domain" description="DyP dimeric alpha+beta barrel" evidence="11">
    <location>
        <begin position="10"/>
        <end position="177"/>
    </location>
</feature>
<keyword evidence="5" id="KW-0732">Signal</keyword>
<keyword evidence="2 12" id="KW-0575">Peroxidase</keyword>
<dbReference type="GO" id="GO:0004601">
    <property type="term" value="F:peroxidase activity"/>
    <property type="evidence" value="ECO:0007669"/>
    <property type="project" value="UniProtKB-KW"/>
</dbReference>
<keyword evidence="13" id="KW-1185">Reference proteome</keyword>
<dbReference type="PANTHER" id="PTHR30521:SF4">
    <property type="entry name" value="DEFERROCHELATASE"/>
    <property type="match status" value="1"/>
</dbReference>
<name>A0A4V6T5Q0_DENBC</name>
<dbReference type="Proteomes" id="UP000297245">
    <property type="component" value="Unassembled WGS sequence"/>
</dbReference>
<feature type="compositionally biased region" description="Basic and acidic residues" evidence="9">
    <location>
        <begin position="284"/>
        <end position="294"/>
    </location>
</feature>
<gene>
    <name evidence="12" type="ORF">K435DRAFT_646429</name>
</gene>
<dbReference type="NCBIfam" id="TIGR01413">
    <property type="entry name" value="Dyp_perox_fam"/>
    <property type="match status" value="1"/>
</dbReference>
<proteinExistence type="inferred from homology"/>
<dbReference type="GO" id="GO:0046872">
    <property type="term" value="F:metal ion binding"/>
    <property type="evidence" value="ECO:0007669"/>
    <property type="project" value="UniProtKB-KW"/>
</dbReference>